<evidence type="ECO:0000313" key="2">
    <source>
        <dbReference type="EMBL" id="BBZ15431.1"/>
    </source>
</evidence>
<dbReference type="CDD" id="cd03441">
    <property type="entry name" value="R_hydratase_like"/>
    <property type="match status" value="1"/>
</dbReference>
<dbReference type="Proteomes" id="UP000467379">
    <property type="component" value="Plasmid pJCM12687"/>
</dbReference>
<dbReference type="Gene3D" id="3.10.129.10">
    <property type="entry name" value="Hotdog Thioesterase"/>
    <property type="match status" value="2"/>
</dbReference>
<dbReference type="OrthoDB" id="4235906at2"/>
<evidence type="ECO:0000313" key="3">
    <source>
        <dbReference type="EMBL" id="ORA33176.1"/>
    </source>
</evidence>
<dbReference type="RefSeq" id="WP_083133772.1">
    <property type="nucleotide sequence ID" value="NZ_AP022607.1"/>
</dbReference>
<dbReference type="Proteomes" id="UP000192441">
    <property type="component" value="Unassembled WGS sequence"/>
</dbReference>
<geneLocation type="plasmid" evidence="2 5">
    <name>pJCM12687</name>
</geneLocation>
<dbReference type="Pfam" id="PF13452">
    <property type="entry name" value="FAS1_DH_region"/>
    <property type="match status" value="1"/>
</dbReference>
<evidence type="ECO:0000313" key="5">
    <source>
        <dbReference type="Proteomes" id="UP000467379"/>
    </source>
</evidence>
<feature type="domain" description="FAS1-like dehydratase" evidence="1">
    <location>
        <begin position="40"/>
        <end position="142"/>
    </location>
</feature>
<gene>
    <name evidence="3" type="ORF">BST20_23290</name>
    <name evidence="2" type="ORF">MBRA_56260</name>
</gene>
<name>A0A7I7WFS3_9MYCO</name>
<organism evidence="3 4">
    <name type="scientific">Mycobacterium branderi</name>
    <dbReference type="NCBI Taxonomy" id="43348"/>
    <lineage>
        <taxon>Bacteria</taxon>
        <taxon>Bacillati</taxon>
        <taxon>Actinomycetota</taxon>
        <taxon>Actinomycetes</taxon>
        <taxon>Mycobacteriales</taxon>
        <taxon>Mycobacteriaceae</taxon>
        <taxon>Mycobacterium</taxon>
    </lineage>
</organism>
<dbReference type="InterPro" id="IPR029069">
    <property type="entry name" value="HotDog_dom_sf"/>
</dbReference>
<dbReference type="EMBL" id="MVHM01000020">
    <property type="protein sequence ID" value="ORA33176.1"/>
    <property type="molecule type" value="Genomic_DNA"/>
</dbReference>
<proteinExistence type="predicted"/>
<protein>
    <submittedName>
        <fullName evidence="3">Acyl dehydratase</fullName>
    </submittedName>
</protein>
<sequence length="390" mass="43897">MTQEITVDIDDDEGPRFATITDDAVERLRRAIGVPIADTVEPWCYEATRDNIRHYAHGIGDDNPLWCDPEYANTGPYGTLIAPPSFVFALSRILSGYVGGLPGIHAMWAGADLHWHQPIRRGTEVNTKAWLKDLIEHQTRFAGRAFRQIYHVELSSSTGELLCEGDSWCFRTERDTARLSGTKYDEAKSRPPARYSEEDLREIFSRYDDEVVRGSQPRYFEDVQVGDRLPTMVKGPMTVTGFIAYAQGWGGLYIRANKLAYKQMSKHPGLGIPNRFGIPDVPERVHWEDEFARAVGTPGAYDYGPERCSWLIHQLTNWIGDDGFVVKHSSQIRHHNVVGDWIRIEGSVTAVDHDGGDGATVTVTQRAYNQHDELSASGTGVVRLPRRRRG</sequence>
<reference evidence="2" key="3">
    <citation type="submission" date="2020-02" db="EMBL/GenBank/DDBJ databases">
        <authorList>
            <person name="Matsumoto Y."/>
            <person name="Motooka D."/>
            <person name="Nakamura S."/>
        </authorList>
    </citation>
    <scope>NUCLEOTIDE SEQUENCE</scope>
    <source>
        <strain evidence="2">JCM 12687</strain>
        <plasmid evidence="2">pJCM12687</plasmid>
    </source>
</reference>
<keyword evidence="2" id="KW-0614">Plasmid</keyword>
<evidence type="ECO:0000259" key="1">
    <source>
        <dbReference type="Pfam" id="PF13452"/>
    </source>
</evidence>
<accession>A0A7I7WFS3</accession>
<dbReference type="InterPro" id="IPR039569">
    <property type="entry name" value="FAS1-like_DH_region"/>
</dbReference>
<dbReference type="AlphaFoldDB" id="A0A7I7WFS3"/>
<reference evidence="2 5" key="2">
    <citation type="journal article" date="2019" name="Emerg. Microbes Infect.">
        <title>Comprehensive subspecies identification of 175 nontuberculous mycobacteria species based on 7547 genomic profiles.</title>
        <authorList>
            <person name="Matsumoto Y."/>
            <person name="Kinjo T."/>
            <person name="Motooka D."/>
            <person name="Nabeya D."/>
            <person name="Jung N."/>
            <person name="Uechi K."/>
            <person name="Horii T."/>
            <person name="Iida T."/>
            <person name="Fujita J."/>
            <person name="Nakamura S."/>
        </authorList>
    </citation>
    <scope>NUCLEOTIDE SEQUENCE [LARGE SCALE GENOMIC DNA]</scope>
    <source>
        <strain evidence="2 5">JCM 12687</strain>
        <plasmid evidence="2">pJCM12687</plasmid>
    </source>
</reference>
<dbReference type="SUPFAM" id="SSF54637">
    <property type="entry name" value="Thioesterase/thiol ester dehydrase-isomerase"/>
    <property type="match status" value="2"/>
</dbReference>
<keyword evidence="5" id="KW-1185">Reference proteome</keyword>
<evidence type="ECO:0000313" key="4">
    <source>
        <dbReference type="Proteomes" id="UP000192441"/>
    </source>
</evidence>
<dbReference type="EMBL" id="AP022607">
    <property type="protein sequence ID" value="BBZ15431.1"/>
    <property type="molecule type" value="Genomic_DNA"/>
</dbReference>
<reference evidence="3 4" key="1">
    <citation type="submission" date="2016-12" db="EMBL/GenBank/DDBJ databases">
        <title>The new phylogeny of genus Mycobacterium.</title>
        <authorList>
            <person name="Tortoli E."/>
            <person name="Trovato A."/>
            <person name="Cirillo D.M."/>
        </authorList>
    </citation>
    <scope>NUCLEOTIDE SEQUENCE [LARGE SCALE GENOMIC DNA]</scope>
    <source>
        <strain evidence="3 4">DSM 44624</strain>
    </source>
</reference>